<dbReference type="InterPro" id="IPR016032">
    <property type="entry name" value="Sig_transdc_resp-reg_C-effctor"/>
</dbReference>
<dbReference type="InterPro" id="IPR000792">
    <property type="entry name" value="Tscrpt_reg_LuxR_C"/>
</dbReference>
<keyword evidence="3" id="KW-1185">Reference proteome</keyword>
<protein>
    <recommendedName>
        <fullName evidence="1">HTH luxR-type domain-containing protein</fullName>
    </recommendedName>
</protein>
<organism evidence="2 3">
    <name type="scientific">Pseudaminobacter soli</name>
    <name type="common">ex Li et al. 2025</name>
    <dbReference type="NCBI Taxonomy" id="1295366"/>
    <lineage>
        <taxon>Bacteria</taxon>
        <taxon>Pseudomonadati</taxon>
        <taxon>Pseudomonadota</taxon>
        <taxon>Alphaproteobacteria</taxon>
        <taxon>Hyphomicrobiales</taxon>
        <taxon>Phyllobacteriaceae</taxon>
        <taxon>Pseudaminobacter</taxon>
    </lineage>
</organism>
<proteinExistence type="predicted"/>
<comment type="caution">
    <text evidence="2">The sequence shown here is derived from an EMBL/GenBank/DDBJ whole genome shotgun (WGS) entry which is preliminary data.</text>
</comment>
<dbReference type="AlphaFoldDB" id="A0A2P7S5U1"/>
<accession>A0A2P7S5U1</accession>
<feature type="domain" description="HTH luxR-type" evidence="1">
    <location>
        <begin position="107"/>
        <end position="164"/>
    </location>
</feature>
<evidence type="ECO:0000313" key="3">
    <source>
        <dbReference type="Proteomes" id="UP000240653"/>
    </source>
</evidence>
<reference evidence="2 3" key="1">
    <citation type="submission" date="2018-03" db="EMBL/GenBank/DDBJ databases">
        <title>The draft genome of Mesorhizobium soli JCM 19897.</title>
        <authorList>
            <person name="Li L."/>
            <person name="Liu L."/>
            <person name="Liang L."/>
            <person name="Wang T."/>
            <person name="Zhang X."/>
        </authorList>
    </citation>
    <scope>NUCLEOTIDE SEQUENCE [LARGE SCALE GENOMIC DNA]</scope>
    <source>
        <strain evidence="2 3">JCM 19897</strain>
    </source>
</reference>
<name>A0A2P7S5U1_9HYPH</name>
<gene>
    <name evidence="2" type="ORF">C7I85_20920</name>
</gene>
<evidence type="ECO:0000313" key="2">
    <source>
        <dbReference type="EMBL" id="PSJ57838.1"/>
    </source>
</evidence>
<evidence type="ECO:0000259" key="1">
    <source>
        <dbReference type="SMART" id="SM00421"/>
    </source>
</evidence>
<dbReference type="InterPro" id="IPR036388">
    <property type="entry name" value="WH-like_DNA-bd_sf"/>
</dbReference>
<sequence>MLSPTPQFQKLIYDAIVVVDGRMRAARREEDLAFQAVLSALTTASQPFCDDAPPAVARLTCKDGTTLVAHGISIVDAGSLSWGAPVAILVIEAPDALATCEEPLCEAFGLTSAEARLATRLAAGNSLRNAAVEEGITYETARSRLKAIFRKTDTTRQAELVLLLTRFR</sequence>
<dbReference type="GO" id="GO:0003677">
    <property type="term" value="F:DNA binding"/>
    <property type="evidence" value="ECO:0007669"/>
    <property type="project" value="InterPro"/>
</dbReference>
<dbReference type="GO" id="GO:0006355">
    <property type="term" value="P:regulation of DNA-templated transcription"/>
    <property type="evidence" value="ECO:0007669"/>
    <property type="project" value="InterPro"/>
</dbReference>
<dbReference type="Gene3D" id="1.10.10.10">
    <property type="entry name" value="Winged helix-like DNA-binding domain superfamily/Winged helix DNA-binding domain"/>
    <property type="match status" value="1"/>
</dbReference>
<dbReference type="Proteomes" id="UP000240653">
    <property type="component" value="Unassembled WGS sequence"/>
</dbReference>
<dbReference type="EMBL" id="PXYL01000012">
    <property type="protein sequence ID" value="PSJ57838.1"/>
    <property type="molecule type" value="Genomic_DNA"/>
</dbReference>
<dbReference type="SMART" id="SM00421">
    <property type="entry name" value="HTH_LUXR"/>
    <property type="match status" value="1"/>
</dbReference>
<dbReference type="SUPFAM" id="SSF46894">
    <property type="entry name" value="C-terminal effector domain of the bipartite response regulators"/>
    <property type="match status" value="1"/>
</dbReference>